<sequence>MAEKDFCKFNETLKRQLREMECNKMEWDKCATKIREITQNSTMGTWGAVVIGNENDIIDGRIDWFIASYRSEKCRMFIKNEKNKMLIEVFRTGFLAKSVNEDQVCNSKKKYRNVY</sequence>
<organism evidence="1 2">
    <name type="scientific">Panagrolaimus superbus</name>
    <dbReference type="NCBI Taxonomy" id="310955"/>
    <lineage>
        <taxon>Eukaryota</taxon>
        <taxon>Metazoa</taxon>
        <taxon>Ecdysozoa</taxon>
        <taxon>Nematoda</taxon>
        <taxon>Chromadorea</taxon>
        <taxon>Rhabditida</taxon>
        <taxon>Tylenchina</taxon>
        <taxon>Panagrolaimomorpha</taxon>
        <taxon>Panagrolaimoidea</taxon>
        <taxon>Panagrolaimidae</taxon>
        <taxon>Panagrolaimus</taxon>
    </lineage>
</organism>
<name>A0A914Z3U6_9BILA</name>
<reference evidence="2" key="1">
    <citation type="submission" date="2022-11" db="UniProtKB">
        <authorList>
            <consortium name="WormBaseParasite"/>
        </authorList>
    </citation>
    <scope>IDENTIFICATION</scope>
</reference>
<keyword evidence="1" id="KW-1185">Reference proteome</keyword>
<protein>
    <submittedName>
        <fullName evidence="2">Uncharacterized protein</fullName>
    </submittedName>
</protein>
<dbReference type="AlphaFoldDB" id="A0A914Z3U6"/>
<evidence type="ECO:0000313" key="2">
    <source>
        <dbReference type="WBParaSite" id="PSU_v2.g7027.t1"/>
    </source>
</evidence>
<dbReference type="Proteomes" id="UP000887577">
    <property type="component" value="Unplaced"/>
</dbReference>
<accession>A0A914Z3U6</accession>
<evidence type="ECO:0000313" key="1">
    <source>
        <dbReference type="Proteomes" id="UP000887577"/>
    </source>
</evidence>
<proteinExistence type="predicted"/>
<dbReference type="WBParaSite" id="PSU_v2.g7027.t1">
    <property type="protein sequence ID" value="PSU_v2.g7027.t1"/>
    <property type="gene ID" value="PSU_v2.g7027"/>
</dbReference>